<dbReference type="SUPFAM" id="SSF50129">
    <property type="entry name" value="GroES-like"/>
    <property type="match status" value="1"/>
</dbReference>
<evidence type="ECO:0000256" key="1">
    <source>
        <dbReference type="ARBA" id="ARBA00022857"/>
    </source>
</evidence>
<organism evidence="3 4">
    <name type="scientific">Plantactinospora alkalitolerans</name>
    <dbReference type="NCBI Taxonomy" id="2789879"/>
    <lineage>
        <taxon>Bacteria</taxon>
        <taxon>Bacillati</taxon>
        <taxon>Actinomycetota</taxon>
        <taxon>Actinomycetes</taxon>
        <taxon>Micromonosporales</taxon>
        <taxon>Micromonosporaceae</taxon>
        <taxon>Plantactinospora</taxon>
    </lineage>
</organism>
<dbReference type="SMART" id="SM00829">
    <property type="entry name" value="PKS_ER"/>
    <property type="match status" value="1"/>
</dbReference>
<dbReference type="Pfam" id="PF13602">
    <property type="entry name" value="ADH_zinc_N_2"/>
    <property type="match status" value="1"/>
</dbReference>
<keyword evidence="4" id="KW-1185">Reference proteome</keyword>
<dbReference type="Gene3D" id="3.90.180.10">
    <property type="entry name" value="Medium-chain alcohol dehydrogenases, catalytic domain"/>
    <property type="match status" value="1"/>
</dbReference>
<dbReference type="InterPro" id="IPR020843">
    <property type="entry name" value="ER"/>
</dbReference>
<dbReference type="SUPFAM" id="SSF51735">
    <property type="entry name" value="NAD(P)-binding Rossmann-fold domains"/>
    <property type="match status" value="1"/>
</dbReference>
<dbReference type="RefSeq" id="WP_196206431.1">
    <property type="nucleotide sequence ID" value="NZ_JADPUN010000405.1"/>
</dbReference>
<dbReference type="InterPro" id="IPR051603">
    <property type="entry name" value="Zinc-ADH_QOR/CCCR"/>
</dbReference>
<dbReference type="Gene3D" id="3.40.50.720">
    <property type="entry name" value="NAD(P)-binding Rossmann-like Domain"/>
    <property type="match status" value="1"/>
</dbReference>
<dbReference type="Proteomes" id="UP000638560">
    <property type="component" value="Unassembled WGS sequence"/>
</dbReference>
<dbReference type="Pfam" id="PF08240">
    <property type="entry name" value="ADH_N"/>
    <property type="match status" value="1"/>
</dbReference>
<comment type="caution">
    <text evidence="3">The sequence shown here is derived from an EMBL/GenBank/DDBJ whole genome shotgun (WGS) entry which is preliminary data.</text>
</comment>
<dbReference type="InterPro" id="IPR013154">
    <property type="entry name" value="ADH-like_N"/>
</dbReference>
<reference evidence="3 4" key="1">
    <citation type="submission" date="2020-11" db="EMBL/GenBank/DDBJ databases">
        <title>A novel isolate from a Black sea contaminated sediment with potential to produce alkanes: Plantactinospora alkalitolerans sp. nov.</title>
        <authorList>
            <person name="Carro L."/>
            <person name="Veyisoglu A."/>
            <person name="Guven K."/>
            <person name="Schumann P."/>
            <person name="Klenk H.-P."/>
            <person name="Sahin N."/>
        </authorList>
    </citation>
    <scope>NUCLEOTIDE SEQUENCE [LARGE SCALE GENOMIC DNA]</scope>
    <source>
        <strain evidence="3 4">S1510</strain>
    </source>
</reference>
<dbReference type="InterPro" id="IPR011032">
    <property type="entry name" value="GroES-like_sf"/>
</dbReference>
<dbReference type="PANTHER" id="PTHR44154:SF1">
    <property type="entry name" value="QUINONE OXIDOREDUCTASE"/>
    <property type="match status" value="1"/>
</dbReference>
<proteinExistence type="predicted"/>
<keyword evidence="1" id="KW-0521">NADP</keyword>
<sequence length="302" mass="30946">MKAITFDTFGGPEVLRLVEVPLPSPGPDQIRVQIQAAGVNPFDGKVRSGAMEEFFPTPLPAVPGIELAGVVDALGAGVTGVAVGDRVVGWAAAPTGSYAEYALSTTWAPIPDDLDFVAAVTLPVAVDTANRVLNQLKVTAGETLLVHGASGAVGQLAVQVAVARGVTVIGTAAEKNQDRVRALGAVPTGYGPGLVDRVRALAPDGVDAVFDVAGKGALPDSIELRGGVDRIITIADPDAYRLGVTFSNAGERSTGDLFAFADRLARGEVSTTVGARYELARAADAHRLLDEGHAGGKVVLIP</sequence>
<dbReference type="EMBL" id="JADPUN010000405">
    <property type="protein sequence ID" value="MBF9134964.1"/>
    <property type="molecule type" value="Genomic_DNA"/>
</dbReference>
<dbReference type="InterPro" id="IPR036291">
    <property type="entry name" value="NAD(P)-bd_dom_sf"/>
</dbReference>
<evidence type="ECO:0000259" key="2">
    <source>
        <dbReference type="SMART" id="SM00829"/>
    </source>
</evidence>
<protein>
    <submittedName>
        <fullName evidence="3">NADP-dependent oxidoreductase</fullName>
    </submittedName>
</protein>
<accession>A0ABS0H9Y3</accession>
<evidence type="ECO:0000313" key="3">
    <source>
        <dbReference type="EMBL" id="MBF9134964.1"/>
    </source>
</evidence>
<dbReference type="CDD" id="cd05289">
    <property type="entry name" value="MDR_like_2"/>
    <property type="match status" value="1"/>
</dbReference>
<dbReference type="PANTHER" id="PTHR44154">
    <property type="entry name" value="QUINONE OXIDOREDUCTASE"/>
    <property type="match status" value="1"/>
</dbReference>
<feature type="domain" description="Enoyl reductase (ER)" evidence="2">
    <location>
        <begin position="10"/>
        <end position="300"/>
    </location>
</feature>
<gene>
    <name evidence="3" type="ORF">I0C86_39490</name>
</gene>
<evidence type="ECO:0000313" key="4">
    <source>
        <dbReference type="Proteomes" id="UP000638560"/>
    </source>
</evidence>
<name>A0ABS0H9Y3_9ACTN</name>